<dbReference type="GO" id="GO:0009279">
    <property type="term" value="C:cell outer membrane"/>
    <property type="evidence" value="ECO:0007669"/>
    <property type="project" value="UniProtKB-SubCell"/>
</dbReference>
<keyword evidence="3" id="KW-0998">Cell outer membrane</keyword>
<accession>A0A645HR00</accession>
<comment type="caution">
    <text evidence="4">The sequence shown here is derived from an EMBL/GenBank/DDBJ whole genome shotgun (WGS) entry which is preliminary data.</text>
</comment>
<dbReference type="Gene3D" id="2.40.170.20">
    <property type="entry name" value="TonB-dependent receptor, beta-barrel domain"/>
    <property type="match status" value="1"/>
</dbReference>
<evidence type="ECO:0008006" key="5">
    <source>
        <dbReference type="Google" id="ProtNLM"/>
    </source>
</evidence>
<proteinExistence type="predicted"/>
<name>A0A645HR00_9ZZZZ</name>
<dbReference type="AlphaFoldDB" id="A0A645HR00"/>
<evidence type="ECO:0000256" key="3">
    <source>
        <dbReference type="ARBA" id="ARBA00023237"/>
    </source>
</evidence>
<comment type="subcellular location">
    <subcellularLocation>
        <location evidence="1">Cell outer membrane</location>
    </subcellularLocation>
</comment>
<sequence>MGSKNQDYIPEQYPVDFGITHTFPESKWVFSLDAKNVLDQQVFDNFGLQKPGKALYAKITYFIF</sequence>
<dbReference type="EMBL" id="VSSQ01098559">
    <property type="protein sequence ID" value="MPN41478.1"/>
    <property type="molecule type" value="Genomic_DNA"/>
</dbReference>
<evidence type="ECO:0000256" key="1">
    <source>
        <dbReference type="ARBA" id="ARBA00004442"/>
    </source>
</evidence>
<reference evidence="4" key="1">
    <citation type="submission" date="2019-08" db="EMBL/GenBank/DDBJ databases">
        <authorList>
            <person name="Kucharzyk K."/>
            <person name="Murdoch R.W."/>
            <person name="Higgins S."/>
            <person name="Loffler F."/>
        </authorList>
    </citation>
    <scope>NUCLEOTIDE SEQUENCE</scope>
</reference>
<protein>
    <recommendedName>
        <fullName evidence="5">TonB-dependent receptor-like beta-barrel domain-containing protein</fullName>
    </recommendedName>
</protein>
<keyword evidence="2" id="KW-0472">Membrane</keyword>
<evidence type="ECO:0000256" key="2">
    <source>
        <dbReference type="ARBA" id="ARBA00023136"/>
    </source>
</evidence>
<gene>
    <name evidence="4" type="ORF">SDC9_189024</name>
</gene>
<organism evidence="4">
    <name type="scientific">bioreactor metagenome</name>
    <dbReference type="NCBI Taxonomy" id="1076179"/>
    <lineage>
        <taxon>unclassified sequences</taxon>
        <taxon>metagenomes</taxon>
        <taxon>ecological metagenomes</taxon>
    </lineage>
</organism>
<dbReference type="InterPro" id="IPR036942">
    <property type="entry name" value="Beta-barrel_TonB_sf"/>
</dbReference>
<evidence type="ECO:0000313" key="4">
    <source>
        <dbReference type="EMBL" id="MPN41478.1"/>
    </source>
</evidence>